<evidence type="ECO:0000313" key="3">
    <source>
        <dbReference type="Proteomes" id="UP001177023"/>
    </source>
</evidence>
<keyword evidence="3" id="KW-1185">Reference proteome</keyword>
<dbReference type="PANTHER" id="PTHR37415:SF2">
    <property type="entry name" value="EFF-1A-RELATED"/>
    <property type="match status" value="1"/>
</dbReference>
<accession>A0AA36DFP1</accession>
<dbReference type="GO" id="GO:0000768">
    <property type="term" value="P:syncytium formation by plasma membrane fusion"/>
    <property type="evidence" value="ECO:0007669"/>
    <property type="project" value="TreeGrafter"/>
</dbReference>
<proteinExistence type="predicted"/>
<reference evidence="2" key="1">
    <citation type="submission" date="2023-06" db="EMBL/GenBank/DDBJ databases">
        <authorList>
            <person name="Delattre M."/>
        </authorList>
    </citation>
    <scope>NUCLEOTIDE SEQUENCE</scope>
    <source>
        <strain evidence="2">AF72</strain>
    </source>
</reference>
<dbReference type="AlphaFoldDB" id="A0AA36DFP1"/>
<feature type="chain" id="PRO_5041449085" evidence="1">
    <location>
        <begin position="20"/>
        <end position="135"/>
    </location>
</feature>
<evidence type="ECO:0000256" key="1">
    <source>
        <dbReference type="SAM" id="SignalP"/>
    </source>
</evidence>
<dbReference type="Proteomes" id="UP001177023">
    <property type="component" value="Unassembled WGS sequence"/>
</dbReference>
<dbReference type="Pfam" id="PF14884">
    <property type="entry name" value="EFF-AFF"/>
    <property type="match status" value="1"/>
</dbReference>
<gene>
    <name evidence="2" type="ORF">MSPICULIGERA_LOCUS24736</name>
</gene>
<evidence type="ECO:0000313" key="2">
    <source>
        <dbReference type="EMBL" id="CAJ0586748.1"/>
    </source>
</evidence>
<dbReference type="PANTHER" id="PTHR37415">
    <property type="entry name" value="EFF-1A"/>
    <property type="match status" value="1"/>
</dbReference>
<dbReference type="Gene3D" id="2.60.98.60">
    <property type="entry name" value="Cell-cell fusogen EFF/AFF, domain 1"/>
    <property type="match status" value="1"/>
</dbReference>
<protein>
    <submittedName>
        <fullName evidence="2">Uncharacterized protein</fullName>
    </submittedName>
</protein>
<comment type="caution">
    <text evidence="2">The sequence shown here is derived from an EMBL/GenBank/DDBJ whole genome shotgun (WGS) entry which is preliminary data.</text>
</comment>
<dbReference type="GO" id="GO:0044291">
    <property type="term" value="C:cell-cell contact zone"/>
    <property type="evidence" value="ECO:0007669"/>
    <property type="project" value="TreeGrafter"/>
</dbReference>
<dbReference type="EMBL" id="CATQJA010002709">
    <property type="protein sequence ID" value="CAJ0586748.1"/>
    <property type="molecule type" value="Genomic_DNA"/>
</dbReference>
<name>A0AA36DFP1_9BILA</name>
<feature type="non-terminal residue" evidence="2">
    <location>
        <position position="135"/>
    </location>
</feature>
<sequence>MGRLLSIASFLLLLRTAICIPPPPNVEQQYEFAIPDLNVSCICECESSDKCNADLYEYKECPSFKNSPTVSCYRTFFTSQSSSGCSSGDTPNLCCEVELRPWQDRSFTAIKIKQPQTFGTFVYTAYDFQGVMYNV</sequence>
<feature type="signal peptide" evidence="1">
    <location>
        <begin position="1"/>
        <end position="19"/>
    </location>
</feature>
<organism evidence="2 3">
    <name type="scientific">Mesorhabditis spiculigera</name>
    <dbReference type="NCBI Taxonomy" id="96644"/>
    <lineage>
        <taxon>Eukaryota</taxon>
        <taxon>Metazoa</taxon>
        <taxon>Ecdysozoa</taxon>
        <taxon>Nematoda</taxon>
        <taxon>Chromadorea</taxon>
        <taxon>Rhabditida</taxon>
        <taxon>Rhabditina</taxon>
        <taxon>Rhabditomorpha</taxon>
        <taxon>Rhabditoidea</taxon>
        <taxon>Rhabditidae</taxon>
        <taxon>Mesorhabditinae</taxon>
        <taxon>Mesorhabditis</taxon>
    </lineage>
</organism>
<dbReference type="InterPro" id="IPR029213">
    <property type="entry name" value="Fusogen_EFF/AFF"/>
</dbReference>
<keyword evidence="1" id="KW-0732">Signal</keyword>